<dbReference type="AlphaFoldDB" id="A5G438"/>
<dbReference type="KEGG" id="gur:Gura_2377"/>
<gene>
    <name evidence="2" type="ordered locus">Gura_2377</name>
</gene>
<feature type="region of interest" description="Disordered" evidence="1">
    <location>
        <begin position="64"/>
        <end position="91"/>
    </location>
</feature>
<evidence type="ECO:0000256" key="1">
    <source>
        <dbReference type="SAM" id="MobiDB-lite"/>
    </source>
</evidence>
<evidence type="ECO:0000313" key="3">
    <source>
        <dbReference type="Proteomes" id="UP000006695"/>
    </source>
</evidence>
<dbReference type="OrthoDB" id="5397902at2"/>
<proteinExistence type="predicted"/>
<dbReference type="EMBL" id="CP000698">
    <property type="protein sequence ID" value="ABQ26556.1"/>
    <property type="molecule type" value="Genomic_DNA"/>
</dbReference>
<dbReference type="RefSeq" id="WP_011939248.1">
    <property type="nucleotide sequence ID" value="NC_009483.1"/>
</dbReference>
<dbReference type="Proteomes" id="UP000006695">
    <property type="component" value="Chromosome"/>
</dbReference>
<name>A5G438_GEOUR</name>
<accession>A5G438</accession>
<keyword evidence="3" id="KW-1185">Reference proteome</keyword>
<reference evidence="2 3" key="1">
    <citation type="submission" date="2007-05" db="EMBL/GenBank/DDBJ databases">
        <title>Complete sequence of Geobacter uraniireducens Rf4.</title>
        <authorList>
            <consortium name="US DOE Joint Genome Institute"/>
            <person name="Copeland A."/>
            <person name="Lucas S."/>
            <person name="Lapidus A."/>
            <person name="Barry K."/>
            <person name="Detter J.C."/>
            <person name="Glavina del Rio T."/>
            <person name="Hammon N."/>
            <person name="Israni S."/>
            <person name="Dalin E."/>
            <person name="Tice H."/>
            <person name="Pitluck S."/>
            <person name="Chertkov O."/>
            <person name="Brettin T."/>
            <person name="Bruce D."/>
            <person name="Han C."/>
            <person name="Schmutz J."/>
            <person name="Larimer F."/>
            <person name="Land M."/>
            <person name="Hauser L."/>
            <person name="Kyrpides N."/>
            <person name="Mikhailova N."/>
            <person name="Shelobolina E."/>
            <person name="Aklujkar M."/>
            <person name="Lovley D."/>
            <person name="Richardson P."/>
        </authorList>
    </citation>
    <scope>NUCLEOTIDE SEQUENCE [LARGE SCALE GENOMIC DNA]</scope>
    <source>
        <strain evidence="2 3">Rf4</strain>
    </source>
</reference>
<protein>
    <submittedName>
        <fullName evidence="2">Uncharacterized protein</fullName>
    </submittedName>
</protein>
<evidence type="ECO:0000313" key="2">
    <source>
        <dbReference type="EMBL" id="ABQ26556.1"/>
    </source>
</evidence>
<organism evidence="2 3">
    <name type="scientific">Geotalea uraniireducens (strain Rf4)</name>
    <name type="common">Geobacter uraniireducens</name>
    <dbReference type="NCBI Taxonomy" id="351605"/>
    <lineage>
        <taxon>Bacteria</taxon>
        <taxon>Pseudomonadati</taxon>
        <taxon>Thermodesulfobacteriota</taxon>
        <taxon>Desulfuromonadia</taxon>
        <taxon>Geobacterales</taxon>
        <taxon>Geobacteraceae</taxon>
        <taxon>Geotalea</taxon>
    </lineage>
</organism>
<feature type="compositionally biased region" description="Acidic residues" evidence="1">
    <location>
        <begin position="76"/>
        <end position="91"/>
    </location>
</feature>
<dbReference type="HOGENOM" id="CLU_176910_0_0_7"/>
<sequence length="91" mass="10379">MEKEQNPPRLCSEIQLFDLCDKDVCSHKDGRYCTKGDILAKFEAIKEEDERSPEQFMADELDDAEGAGDMGFDESFGVDEYGEEEPDDEDM</sequence>